<feature type="transmembrane region" description="Helical" evidence="2">
    <location>
        <begin position="39"/>
        <end position="61"/>
    </location>
</feature>
<proteinExistence type="predicted"/>
<keyword evidence="2" id="KW-0812">Transmembrane</keyword>
<comment type="caution">
    <text evidence="3">The sequence shown here is derived from an EMBL/GenBank/DDBJ whole genome shotgun (WGS) entry which is preliminary data.</text>
</comment>
<organism evidence="3 4">
    <name type="scientific">Oleoguttula mirabilis</name>
    <dbReference type="NCBI Taxonomy" id="1507867"/>
    <lineage>
        <taxon>Eukaryota</taxon>
        <taxon>Fungi</taxon>
        <taxon>Dikarya</taxon>
        <taxon>Ascomycota</taxon>
        <taxon>Pezizomycotina</taxon>
        <taxon>Dothideomycetes</taxon>
        <taxon>Dothideomycetidae</taxon>
        <taxon>Mycosphaerellales</taxon>
        <taxon>Teratosphaeriaceae</taxon>
        <taxon>Oleoguttula</taxon>
    </lineage>
</organism>
<feature type="region of interest" description="Disordered" evidence="1">
    <location>
        <begin position="72"/>
        <end position="97"/>
    </location>
</feature>
<feature type="compositionally biased region" description="Pro residues" evidence="1">
    <location>
        <begin position="8"/>
        <end position="18"/>
    </location>
</feature>
<protein>
    <submittedName>
        <fullName evidence="3">Uncharacterized protein</fullName>
    </submittedName>
</protein>
<dbReference type="EMBL" id="JAVFHQ010000071">
    <property type="protein sequence ID" value="KAK4540258.1"/>
    <property type="molecule type" value="Genomic_DNA"/>
</dbReference>
<evidence type="ECO:0000313" key="4">
    <source>
        <dbReference type="Proteomes" id="UP001324427"/>
    </source>
</evidence>
<evidence type="ECO:0000313" key="3">
    <source>
        <dbReference type="EMBL" id="KAK4540258.1"/>
    </source>
</evidence>
<reference evidence="3 4" key="1">
    <citation type="submission" date="2021-11" db="EMBL/GenBank/DDBJ databases">
        <title>Black yeast isolated from Biological Soil Crust.</title>
        <authorList>
            <person name="Kurbessoian T."/>
        </authorList>
    </citation>
    <scope>NUCLEOTIDE SEQUENCE [LARGE SCALE GENOMIC DNA]</scope>
    <source>
        <strain evidence="3 4">CCFEE 5522</strain>
    </source>
</reference>
<sequence>MTWLSSPFPCPRARPTPPSVHANHASGPNIPYEEPTLSALLFVAIAVAIIFLSTGLAILIVRVMRRKEARDAAFESEVPPPYEDGQPPAYSDNDGEAIAELEGHAPGTECKC</sequence>
<feature type="region of interest" description="Disordered" evidence="1">
    <location>
        <begin position="1"/>
        <end position="28"/>
    </location>
</feature>
<keyword evidence="2" id="KW-0472">Membrane</keyword>
<dbReference type="Proteomes" id="UP001324427">
    <property type="component" value="Unassembled WGS sequence"/>
</dbReference>
<keyword evidence="4" id="KW-1185">Reference proteome</keyword>
<accession>A0AAV9J654</accession>
<evidence type="ECO:0000256" key="2">
    <source>
        <dbReference type="SAM" id="Phobius"/>
    </source>
</evidence>
<dbReference type="AlphaFoldDB" id="A0AAV9J654"/>
<gene>
    <name evidence="3" type="ORF">LTR36_009663</name>
</gene>
<evidence type="ECO:0000256" key="1">
    <source>
        <dbReference type="SAM" id="MobiDB-lite"/>
    </source>
</evidence>
<keyword evidence="2" id="KW-1133">Transmembrane helix</keyword>
<name>A0AAV9J654_9PEZI</name>